<dbReference type="SMART" id="SM00382">
    <property type="entry name" value="AAA"/>
    <property type="match status" value="1"/>
</dbReference>
<dbReference type="GO" id="GO:0005524">
    <property type="term" value="F:ATP binding"/>
    <property type="evidence" value="ECO:0007669"/>
    <property type="project" value="UniProtKB-KW"/>
</dbReference>
<name>A0A2M8W303_9RHOB</name>
<keyword evidence="3" id="KW-0067">ATP-binding</keyword>
<dbReference type="InterPro" id="IPR014721">
    <property type="entry name" value="Ribsml_uS5_D2-typ_fold_subgr"/>
</dbReference>
<dbReference type="GO" id="GO:0003677">
    <property type="term" value="F:DNA binding"/>
    <property type="evidence" value="ECO:0007669"/>
    <property type="project" value="InterPro"/>
</dbReference>
<dbReference type="PROSITE" id="PS50051">
    <property type="entry name" value="MCM_2"/>
    <property type="match status" value="1"/>
</dbReference>
<dbReference type="PANTHER" id="PTHR32039">
    <property type="entry name" value="MAGNESIUM-CHELATASE SUBUNIT CHLI"/>
    <property type="match status" value="1"/>
</dbReference>
<dbReference type="SUPFAM" id="SSF54211">
    <property type="entry name" value="Ribosomal protein S5 domain 2-like"/>
    <property type="match status" value="1"/>
</dbReference>
<dbReference type="InterPro" id="IPR025158">
    <property type="entry name" value="Mg_chelat-rel_C"/>
</dbReference>
<reference evidence="5 6" key="1">
    <citation type="submission" date="2017-11" db="EMBL/GenBank/DDBJ databases">
        <title>Genomic Encyclopedia of Archaeal and Bacterial Type Strains, Phase II (KMG-II): From Individual Species to Whole Genera.</title>
        <authorList>
            <person name="Goeker M."/>
        </authorList>
    </citation>
    <scope>NUCLEOTIDE SEQUENCE [LARGE SCALE GENOMIC DNA]</scope>
    <source>
        <strain evidence="5 6">DSM 29128</strain>
    </source>
</reference>
<evidence type="ECO:0000256" key="3">
    <source>
        <dbReference type="ARBA" id="ARBA00022840"/>
    </source>
</evidence>
<dbReference type="Gene3D" id="3.40.50.300">
    <property type="entry name" value="P-loop containing nucleotide triphosphate hydrolases"/>
    <property type="match status" value="1"/>
</dbReference>
<dbReference type="RefSeq" id="WP_100369236.1">
    <property type="nucleotide sequence ID" value="NZ_PGTY01000003.1"/>
</dbReference>
<dbReference type="InterPro" id="IPR004482">
    <property type="entry name" value="Mg_chelat-rel"/>
</dbReference>
<dbReference type="EMBL" id="PGTY01000003">
    <property type="protein sequence ID" value="PJI85305.1"/>
    <property type="molecule type" value="Genomic_DNA"/>
</dbReference>
<dbReference type="Pfam" id="PF13541">
    <property type="entry name" value="ChlI"/>
    <property type="match status" value="1"/>
</dbReference>
<dbReference type="NCBIfam" id="TIGR00368">
    <property type="entry name" value="YifB family Mg chelatase-like AAA ATPase"/>
    <property type="match status" value="1"/>
</dbReference>
<evidence type="ECO:0000313" key="6">
    <source>
        <dbReference type="Proteomes" id="UP000228531"/>
    </source>
</evidence>
<accession>A0A2M8W303</accession>
<sequence length="504" mass="53571">MVALAYTVAFEGIEARLVEVQCAVTPGIPAFSIVGLPDKAVSEARERVRAALTAMAIALPSKRITVNLSPADLPKEGSHFDLPIALALLAALEIIPHDEAAQTVALGELSLDGTLVPVVGALPAAMAAAQEDRTLLCPQACGAEAAWVGAVNVIAPRTLADMVRHFTGQSVLTPAEPGEVVGHAGARDLSEVKGQERAKRALEIAAAGRHHLLLVGSPGSGKSMLAARIPGILPQLTPTEALETSMIHSLSGLLDEGGINCERPFREPHHTASMAAIVGGGRNAKPGEISLAHNGVLFMDEFPEFPRTVLETLRQPIETGEVVVARANAHVRYPCRFMLVAAANPCKCGYLADPARACARVPICGEDYMGRISGPLMDRFDLRVEVPPVAFTDLDLPEAGESSANVANRVHQAREMQAKRFTDHPQARVNADMEGHLLEEIATPDSDGRALLVKVAERFGLSARGYHRVLRVARTIADLEGAAEVRHPHVAEAVSYRLAMAKEV</sequence>
<keyword evidence="6" id="KW-1185">Reference proteome</keyword>
<gene>
    <name evidence="5" type="ORF">BC777_3306</name>
</gene>
<evidence type="ECO:0000256" key="2">
    <source>
        <dbReference type="ARBA" id="ARBA00022741"/>
    </source>
</evidence>
<keyword evidence="2" id="KW-0547">Nucleotide-binding</keyword>
<dbReference type="InterPro" id="IPR045006">
    <property type="entry name" value="CHLI-like"/>
</dbReference>
<dbReference type="Pfam" id="PF01078">
    <property type="entry name" value="Mg_chelatase"/>
    <property type="match status" value="1"/>
</dbReference>
<dbReference type="InterPro" id="IPR003593">
    <property type="entry name" value="AAA+_ATPase"/>
</dbReference>
<dbReference type="PRINTS" id="PR01657">
    <property type="entry name" value="MCMFAMILY"/>
</dbReference>
<dbReference type="InterPro" id="IPR020568">
    <property type="entry name" value="Ribosomal_Su5_D2-typ_SF"/>
</dbReference>
<dbReference type="InterPro" id="IPR027417">
    <property type="entry name" value="P-loop_NTPase"/>
</dbReference>
<comment type="similarity">
    <text evidence="1">Belongs to the Mg-chelatase subunits D/I family. ComM subfamily.</text>
</comment>
<dbReference type="CDD" id="cd00009">
    <property type="entry name" value="AAA"/>
    <property type="match status" value="1"/>
</dbReference>
<protein>
    <submittedName>
        <fullName evidence="5">Magnesium chelatase family protein</fullName>
    </submittedName>
</protein>
<comment type="caution">
    <text evidence="5">The sequence shown here is derived from an EMBL/GenBank/DDBJ whole genome shotgun (WGS) entry which is preliminary data.</text>
</comment>
<evidence type="ECO:0000259" key="4">
    <source>
        <dbReference type="PROSITE" id="PS50051"/>
    </source>
</evidence>
<dbReference type="PANTHER" id="PTHR32039:SF7">
    <property type="entry name" value="COMPETENCE PROTEIN COMM"/>
    <property type="match status" value="1"/>
</dbReference>
<dbReference type="Gene3D" id="3.30.230.10">
    <property type="match status" value="1"/>
</dbReference>
<dbReference type="Proteomes" id="UP000228531">
    <property type="component" value="Unassembled WGS sequence"/>
</dbReference>
<organism evidence="5 6">
    <name type="scientific">Yoonia maricola</name>
    <dbReference type="NCBI Taxonomy" id="420999"/>
    <lineage>
        <taxon>Bacteria</taxon>
        <taxon>Pseudomonadati</taxon>
        <taxon>Pseudomonadota</taxon>
        <taxon>Alphaproteobacteria</taxon>
        <taxon>Rhodobacterales</taxon>
        <taxon>Paracoccaceae</taxon>
        <taxon>Yoonia</taxon>
    </lineage>
</organism>
<dbReference type="Pfam" id="PF13335">
    <property type="entry name" value="Mg_chelatase_C"/>
    <property type="match status" value="1"/>
</dbReference>
<dbReference type="InterPro" id="IPR001208">
    <property type="entry name" value="MCM_dom"/>
</dbReference>
<dbReference type="AlphaFoldDB" id="A0A2M8W303"/>
<proteinExistence type="inferred from homology"/>
<feature type="domain" description="MCM C-terminal AAA(+) ATPase" evidence="4">
    <location>
        <begin position="287"/>
        <end position="382"/>
    </location>
</feature>
<evidence type="ECO:0000256" key="1">
    <source>
        <dbReference type="ARBA" id="ARBA00006354"/>
    </source>
</evidence>
<evidence type="ECO:0000313" key="5">
    <source>
        <dbReference type="EMBL" id="PJI85305.1"/>
    </source>
</evidence>
<dbReference type="OrthoDB" id="9813147at2"/>
<dbReference type="InterPro" id="IPR000523">
    <property type="entry name" value="Mg_chelatse_chII-like_cat_dom"/>
</dbReference>
<dbReference type="SUPFAM" id="SSF52540">
    <property type="entry name" value="P-loop containing nucleoside triphosphate hydrolases"/>
    <property type="match status" value="1"/>
</dbReference>